<dbReference type="Proteomes" id="UP000002194">
    <property type="component" value="Chromosome"/>
</dbReference>
<dbReference type="EMBL" id="AE017285">
    <property type="protein sequence ID" value="AAS96069.1"/>
    <property type="molecule type" value="Genomic_DNA"/>
</dbReference>
<dbReference type="HOGENOM" id="CLU_3232739_0_0_7"/>
<gene>
    <name evidence="1" type="ordered locus">DVU_1591</name>
</gene>
<keyword evidence="2" id="KW-1185">Reference proteome</keyword>
<dbReference type="PaxDb" id="882-DVU_1591"/>
<evidence type="ECO:0000313" key="2">
    <source>
        <dbReference type="Proteomes" id="UP000002194"/>
    </source>
</evidence>
<dbReference type="KEGG" id="dvu:DVU_1591"/>
<organism evidence="1 2">
    <name type="scientific">Nitratidesulfovibrio vulgaris (strain ATCC 29579 / DSM 644 / CCUG 34227 / NCIMB 8303 / VKM B-1760 / Hildenborough)</name>
    <name type="common">Desulfovibrio vulgaris</name>
    <dbReference type="NCBI Taxonomy" id="882"/>
    <lineage>
        <taxon>Bacteria</taxon>
        <taxon>Pseudomonadati</taxon>
        <taxon>Thermodesulfobacteriota</taxon>
        <taxon>Desulfovibrionia</taxon>
        <taxon>Desulfovibrionales</taxon>
        <taxon>Desulfovibrionaceae</taxon>
        <taxon>Nitratidesulfovibrio</taxon>
    </lineage>
</organism>
<name>Q72BP3_NITV2</name>
<dbReference type="STRING" id="882.DVU_1591"/>
<sequence>MRLSSVCAVVGSSIMMHEDMAQYIPSMYPCVRGYGMIGCNGMA</sequence>
<dbReference type="AlphaFoldDB" id="Q72BP3"/>
<reference evidence="1 2" key="1">
    <citation type="journal article" date="2004" name="Nat. Biotechnol.">
        <title>The genome sequence of the anaerobic, sulfate-reducing bacterium Desulfovibrio vulgaris Hildenborough.</title>
        <authorList>
            <person name="Heidelberg J.F."/>
            <person name="Seshadri R."/>
            <person name="Haveman S.A."/>
            <person name="Hemme C.L."/>
            <person name="Paulsen I.T."/>
            <person name="Kolonay J.F."/>
            <person name="Eisen J.A."/>
            <person name="Ward N."/>
            <person name="Methe B."/>
            <person name="Brinkac L.M."/>
            <person name="Daugherty S.C."/>
            <person name="Deboy R.T."/>
            <person name="Dodson R.J."/>
            <person name="Durkin A.S."/>
            <person name="Madupu R."/>
            <person name="Nelson W.C."/>
            <person name="Sullivan S.A."/>
            <person name="Fouts D."/>
            <person name="Haft D.H."/>
            <person name="Selengut J."/>
            <person name="Peterson J.D."/>
            <person name="Davidsen T.M."/>
            <person name="Zafar N."/>
            <person name="Zhou L."/>
            <person name="Radune D."/>
            <person name="Dimitrov G."/>
            <person name="Hance M."/>
            <person name="Tran K."/>
            <person name="Khouri H."/>
            <person name="Gill J."/>
            <person name="Utterback T.R."/>
            <person name="Feldblyum T.V."/>
            <person name="Wall J.D."/>
            <person name="Voordouw G."/>
            <person name="Fraser C.M."/>
        </authorList>
    </citation>
    <scope>NUCLEOTIDE SEQUENCE [LARGE SCALE GENOMIC DNA]</scope>
    <source>
        <strain evidence="2">ATCC 29579 / DSM 644 / NCIMB 8303 / VKM B-1760 / Hildenborough</strain>
    </source>
</reference>
<proteinExistence type="predicted"/>
<dbReference type="EnsemblBacteria" id="AAS96069">
    <property type="protein sequence ID" value="AAS96069"/>
    <property type="gene ID" value="DVU_1591"/>
</dbReference>
<accession>Q72BP3</accession>
<protein>
    <submittedName>
        <fullName evidence="1">Uncharacterized protein</fullName>
    </submittedName>
</protein>
<evidence type="ECO:0000313" key="1">
    <source>
        <dbReference type="EMBL" id="AAS96069.1"/>
    </source>
</evidence>